<feature type="signal peptide" evidence="2">
    <location>
        <begin position="1"/>
        <end position="24"/>
    </location>
</feature>
<feature type="chain" id="PRO_5037466543" evidence="2">
    <location>
        <begin position="25"/>
        <end position="167"/>
    </location>
</feature>
<dbReference type="RefSeq" id="WP_161140879.1">
    <property type="nucleotide sequence ID" value="NZ_SPKJ01000040.1"/>
</dbReference>
<sequence length="167" mass="17453">MRKLAILGGALGLAMTLGVGQSAAQDGKSFITEAIQGNYAEVAMGQLAQKNGQNAELKSFGKTLVEDHSAANEKAEAAAKAVGATPPTGPSAEQKEMHDKLAGMSGEDFDRAFAKQMVEDHTKDIGKYEDAAKGGSDAVSQYAESTLPTLRRHLETAQMIADKVGAD</sequence>
<dbReference type="InterPro" id="IPR025419">
    <property type="entry name" value="DUF4142"/>
</dbReference>
<name>A0A964WU64_9HYPH</name>
<dbReference type="AlphaFoldDB" id="A0A964WU64"/>
<evidence type="ECO:0000256" key="2">
    <source>
        <dbReference type="SAM" id="SignalP"/>
    </source>
</evidence>
<accession>A0A964WU64</accession>
<evidence type="ECO:0000256" key="1">
    <source>
        <dbReference type="SAM" id="MobiDB-lite"/>
    </source>
</evidence>
<dbReference type="EMBL" id="SPKJ01000040">
    <property type="protein sequence ID" value="MYZ48530.1"/>
    <property type="molecule type" value="Genomic_DNA"/>
</dbReference>
<protein>
    <submittedName>
        <fullName evidence="4">DUF4142 domain-containing protein</fullName>
    </submittedName>
</protein>
<feature type="domain" description="DUF4142" evidence="3">
    <location>
        <begin position="28"/>
        <end position="159"/>
    </location>
</feature>
<dbReference type="PANTHER" id="PTHR38593">
    <property type="entry name" value="BLR2558 PROTEIN"/>
    <property type="match status" value="1"/>
</dbReference>
<comment type="caution">
    <text evidence="4">The sequence shown here is derived from an EMBL/GenBank/DDBJ whole genome shotgun (WGS) entry which is preliminary data.</text>
</comment>
<evidence type="ECO:0000313" key="5">
    <source>
        <dbReference type="Proteomes" id="UP000773614"/>
    </source>
</evidence>
<evidence type="ECO:0000259" key="3">
    <source>
        <dbReference type="Pfam" id="PF13628"/>
    </source>
</evidence>
<reference evidence="4" key="1">
    <citation type="submission" date="2019-03" db="EMBL/GenBank/DDBJ databases">
        <title>Afifella sp. nov., isolated from activated sludge.</title>
        <authorList>
            <person name="Li Q."/>
            <person name="Liu Y."/>
        </authorList>
    </citation>
    <scope>NUCLEOTIDE SEQUENCE</scope>
    <source>
        <strain evidence="4">L72</strain>
    </source>
</reference>
<dbReference type="PANTHER" id="PTHR38593:SF1">
    <property type="entry name" value="BLR2558 PROTEIN"/>
    <property type="match status" value="1"/>
</dbReference>
<proteinExistence type="predicted"/>
<evidence type="ECO:0000313" key="4">
    <source>
        <dbReference type="EMBL" id="MYZ48530.1"/>
    </source>
</evidence>
<dbReference type="Proteomes" id="UP000773614">
    <property type="component" value="Unassembled WGS sequence"/>
</dbReference>
<dbReference type="InterPro" id="IPR012347">
    <property type="entry name" value="Ferritin-like"/>
</dbReference>
<dbReference type="OrthoDB" id="9101320at2"/>
<dbReference type="Gene3D" id="1.20.1260.10">
    <property type="match status" value="1"/>
</dbReference>
<feature type="region of interest" description="Disordered" evidence="1">
    <location>
        <begin position="69"/>
        <end position="98"/>
    </location>
</feature>
<keyword evidence="2" id="KW-0732">Signal</keyword>
<organism evidence="4 5">
    <name type="scientific">Propylenella binzhouense</name>
    <dbReference type="NCBI Taxonomy" id="2555902"/>
    <lineage>
        <taxon>Bacteria</taxon>
        <taxon>Pseudomonadati</taxon>
        <taxon>Pseudomonadota</taxon>
        <taxon>Alphaproteobacteria</taxon>
        <taxon>Hyphomicrobiales</taxon>
        <taxon>Propylenellaceae</taxon>
        <taxon>Propylenella</taxon>
    </lineage>
</organism>
<keyword evidence="5" id="KW-1185">Reference proteome</keyword>
<dbReference type="Pfam" id="PF13628">
    <property type="entry name" value="DUF4142"/>
    <property type="match status" value="1"/>
</dbReference>
<gene>
    <name evidence="4" type="ORF">E4O86_12500</name>
</gene>